<reference evidence="12 13" key="3">
    <citation type="submission" date="2023-06" db="EMBL/GenBank/DDBJ databases">
        <authorList>
            <person name="Zeman M."/>
            <person name="Kubasova T."/>
            <person name="Jahodarova E."/>
            <person name="Nykrynova M."/>
            <person name="Rychlik I."/>
        </authorList>
    </citation>
    <scope>NUCLEOTIDE SEQUENCE [LARGE SCALE GENOMIC DNA]</scope>
    <source>
        <strain evidence="12 13">ET39</strain>
    </source>
</reference>
<evidence type="ECO:0000256" key="7">
    <source>
        <dbReference type="ARBA" id="ARBA00023204"/>
    </source>
</evidence>
<keyword evidence="7 9" id="KW-0234">DNA repair</keyword>
<dbReference type="Pfam" id="PF02463">
    <property type="entry name" value="SMC_N"/>
    <property type="match status" value="1"/>
</dbReference>
<feature type="coiled-coil region" evidence="10">
    <location>
        <begin position="153"/>
        <end position="220"/>
    </location>
</feature>
<comment type="similarity">
    <text evidence="2 9">Belongs to the RecN family.</text>
</comment>
<dbReference type="InterPro" id="IPR003395">
    <property type="entry name" value="RecF/RecN/SMC_N"/>
</dbReference>
<keyword evidence="5 9" id="KW-0227">DNA damage</keyword>
<dbReference type="RefSeq" id="WP_289606709.1">
    <property type="nucleotide sequence ID" value="NZ_JAUDCG010000003.1"/>
</dbReference>
<keyword evidence="4" id="KW-0547">Nucleotide-binding</keyword>
<dbReference type="Gene3D" id="3.40.50.300">
    <property type="entry name" value="P-loop containing nucleotide triphosphate hydrolases"/>
    <property type="match status" value="2"/>
</dbReference>
<evidence type="ECO:0000256" key="8">
    <source>
        <dbReference type="ARBA" id="ARBA00033408"/>
    </source>
</evidence>
<keyword evidence="6" id="KW-0067">ATP-binding</keyword>
<reference evidence="13" key="1">
    <citation type="submission" date="2023-06" db="EMBL/GenBank/DDBJ databases">
        <title>Identification and characterization of horizontal gene transfer across gut microbiota members of farm animals based on homology search.</title>
        <authorList>
            <person name="Zeman M."/>
            <person name="Kubasova T."/>
            <person name="Jahodarova E."/>
            <person name="Nykrynova M."/>
            <person name="Rychlik I."/>
        </authorList>
    </citation>
    <scope>NUCLEOTIDE SEQUENCE [LARGE SCALE GENOMIC DNA]</scope>
    <source>
        <strain evidence="13">ET39</strain>
    </source>
</reference>
<feature type="domain" description="RecF/RecN/SMC N-terminal" evidence="11">
    <location>
        <begin position="1"/>
        <end position="506"/>
    </location>
</feature>
<dbReference type="PIRSF" id="PIRSF003128">
    <property type="entry name" value="RecN"/>
    <property type="match status" value="1"/>
</dbReference>
<comment type="caution">
    <text evidence="12">The sequence shown here is derived from an EMBL/GenBank/DDBJ whole genome shotgun (WGS) entry which is preliminary data.</text>
</comment>
<dbReference type="InterPro" id="IPR027417">
    <property type="entry name" value="P-loop_NTPase"/>
</dbReference>
<evidence type="ECO:0000256" key="6">
    <source>
        <dbReference type="ARBA" id="ARBA00022840"/>
    </source>
</evidence>
<proteinExistence type="inferred from homology"/>
<feature type="coiled-coil region" evidence="10">
    <location>
        <begin position="337"/>
        <end position="367"/>
    </location>
</feature>
<dbReference type="EMBL" id="JAUDCG010000003">
    <property type="protein sequence ID" value="MDM8156240.1"/>
    <property type="molecule type" value="Genomic_DNA"/>
</dbReference>
<name>A0ABT7UA44_9FIRM</name>
<dbReference type="NCBIfam" id="TIGR00634">
    <property type="entry name" value="recN"/>
    <property type="match status" value="1"/>
</dbReference>
<comment type="function">
    <text evidence="1 9">May be involved in recombinational repair of damaged DNA.</text>
</comment>
<sequence>MLTHIYVKNFVLIDQVALDFSDGMSVFTGETGAGKSLLIDAISLLCGERASAGYVKKGCAKAVIEGVFDIHDDARANALLREQGFDLDGEDLIVSREISAEGKSTIRIAQRTCTAAFLRELMSGLVDIHSQHDNQYLLQPRYHLSLLDRYDRNDALLHEVNEAYQDYDRLRREIDDALQERYNSDDLDELTAILNEIDDAQIQEDELSSLEEEVRAMSRYETIQKQAAAALELLDGEHGSNPSLYEAAHALESISDIEPYTSIHQELLDAYYQIEETLSALHSALENSEFDEETLNRKQERIFLYHRLYRKYGGSYAAVCQYRNEVEEKIDRILHRQDYLERKEKELAEKKERYERASSELHEHRMQSALLLERAVNAQLSDLLLEHARFHIAILPSQDSVHGNDRVEFQVSMNRSGVFTPLQKSASGGELSRLMLGLKCIFTRLQGIRTVIFDEIDTGVSGAVALAIGKKMQLLSEDIQVFCVTHLAQVAASGDHHLLVSKQDDGSLTTTSIHSLSEKERICELAAIASSSQSEASLQAARELYAAARR</sequence>
<dbReference type="SUPFAM" id="SSF52540">
    <property type="entry name" value="P-loop containing nucleoside triphosphate hydrolases"/>
    <property type="match status" value="1"/>
</dbReference>
<dbReference type="Proteomes" id="UP001529340">
    <property type="component" value="Unassembled WGS sequence"/>
</dbReference>
<evidence type="ECO:0000256" key="4">
    <source>
        <dbReference type="ARBA" id="ARBA00022741"/>
    </source>
</evidence>
<keyword evidence="10" id="KW-0175">Coiled coil</keyword>
<organism evidence="12 13">
    <name type="scientific">Amedibacillus dolichus</name>
    <dbReference type="NCBI Taxonomy" id="31971"/>
    <lineage>
        <taxon>Bacteria</taxon>
        <taxon>Bacillati</taxon>
        <taxon>Bacillota</taxon>
        <taxon>Erysipelotrichia</taxon>
        <taxon>Erysipelotrichales</taxon>
        <taxon>Erysipelotrichaceae</taxon>
        <taxon>Amedibacillus</taxon>
    </lineage>
</organism>
<evidence type="ECO:0000256" key="3">
    <source>
        <dbReference type="ARBA" id="ARBA00021315"/>
    </source>
</evidence>
<protein>
    <recommendedName>
        <fullName evidence="3 9">DNA repair protein RecN</fullName>
    </recommendedName>
    <alternativeName>
        <fullName evidence="8 9">Recombination protein N</fullName>
    </alternativeName>
</protein>
<accession>A0ABT7UA44</accession>
<evidence type="ECO:0000313" key="12">
    <source>
        <dbReference type="EMBL" id="MDM8156240.1"/>
    </source>
</evidence>
<evidence type="ECO:0000256" key="1">
    <source>
        <dbReference type="ARBA" id="ARBA00003618"/>
    </source>
</evidence>
<evidence type="ECO:0000256" key="10">
    <source>
        <dbReference type="SAM" id="Coils"/>
    </source>
</evidence>
<gene>
    <name evidence="12" type="primary">recN</name>
    <name evidence="12" type="ORF">QUV96_01155</name>
</gene>
<dbReference type="CDD" id="cd03241">
    <property type="entry name" value="ABC_RecN"/>
    <property type="match status" value="2"/>
</dbReference>
<reference evidence="12 13" key="2">
    <citation type="submission" date="2023-06" db="EMBL/GenBank/DDBJ databases">
        <title>Identification and characterization of horizontal gene transfer across gut microbiota members of farm animals based on homology search.</title>
        <authorList>
            <person name="Schwarzerova J."/>
            <person name="Nykrynova M."/>
            <person name="Jureckova K."/>
            <person name="Cejkova D."/>
            <person name="Rychlik I."/>
        </authorList>
    </citation>
    <scope>NUCLEOTIDE SEQUENCE [LARGE SCALE GENOMIC DNA]</scope>
    <source>
        <strain evidence="12 13">ET39</strain>
    </source>
</reference>
<evidence type="ECO:0000259" key="11">
    <source>
        <dbReference type="Pfam" id="PF02463"/>
    </source>
</evidence>
<keyword evidence="13" id="KW-1185">Reference proteome</keyword>
<dbReference type="PANTHER" id="PTHR11059:SF0">
    <property type="entry name" value="DNA REPAIR PROTEIN RECN"/>
    <property type="match status" value="1"/>
</dbReference>
<evidence type="ECO:0000256" key="9">
    <source>
        <dbReference type="PIRNR" id="PIRNR003128"/>
    </source>
</evidence>
<dbReference type="InterPro" id="IPR004604">
    <property type="entry name" value="DNA_recomb/repair_RecN"/>
</dbReference>
<evidence type="ECO:0000256" key="5">
    <source>
        <dbReference type="ARBA" id="ARBA00022763"/>
    </source>
</evidence>
<evidence type="ECO:0000256" key="2">
    <source>
        <dbReference type="ARBA" id="ARBA00009441"/>
    </source>
</evidence>
<evidence type="ECO:0000313" key="13">
    <source>
        <dbReference type="Proteomes" id="UP001529340"/>
    </source>
</evidence>
<dbReference type="PANTHER" id="PTHR11059">
    <property type="entry name" value="DNA REPAIR PROTEIN RECN"/>
    <property type="match status" value="1"/>
</dbReference>